<evidence type="ECO:0000256" key="4">
    <source>
        <dbReference type="ARBA" id="ARBA00022801"/>
    </source>
</evidence>
<evidence type="ECO:0000256" key="7">
    <source>
        <dbReference type="SAM" id="MobiDB-lite"/>
    </source>
</evidence>
<dbReference type="InterPro" id="IPR045121">
    <property type="entry name" value="CoAse"/>
</dbReference>
<evidence type="ECO:0000313" key="10">
    <source>
        <dbReference type="Proteomes" id="UP001202827"/>
    </source>
</evidence>
<evidence type="ECO:0000256" key="5">
    <source>
        <dbReference type="ARBA" id="ARBA00022842"/>
    </source>
</evidence>
<dbReference type="SUPFAM" id="SSF55811">
    <property type="entry name" value="Nudix"/>
    <property type="match status" value="1"/>
</dbReference>
<comment type="caution">
    <text evidence="9">The sequence shown here is derived from an EMBL/GenBank/DDBJ whole genome shotgun (WGS) entry which is preliminary data.</text>
</comment>
<evidence type="ECO:0000256" key="3">
    <source>
        <dbReference type="ARBA" id="ARBA00022723"/>
    </source>
</evidence>
<dbReference type="CDD" id="cd03426">
    <property type="entry name" value="NUDIX_CoAse_Nudt7"/>
    <property type="match status" value="1"/>
</dbReference>
<evidence type="ECO:0000313" key="9">
    <source>
        <dbReference type="EMBL" id="MCK8778438.1"/>
    </source>
</evidence>
<feature type="domain" description="Nudix hydrolase" evidence="8">
    <location>
        <begin position="55"/>
        <end position="187"/>
    </location>
</feature>
<dbReference type="InterPro" id="IPR000086">
    <property type="entry name" value="NUDIX_hydrolase_dom"/>
</dbReference>
<dbReference type="InterPro" id="IPR015797">
    <property type="entry name" value="NUDIX_hydrolase-like_dom_sf"/>
</dbReference>
<evidence type="ECO:0000256" key="6">
    <source>
        <dbReference type="ARBA" id="ARBA00023211"/>
    </source>
</evidence>
<dbReference type="PANTHER" id="PTHR12992:SF11">
    <property type="entry name" value="MITOCHONDRIAL COENZYME A DIPHOSPHATASE NUDT8"/>
    <property type="match status" value="1"/>
</dbReference>
<evidence type="ECO:0000256" key="1">
    <source>
        <dbReference type="ARBA" id="ARBA00001936"/>
    </source>
</evidence>
<keyword evidence="6" id="KW-0464">Manganese</keyword>
<dbReference type="NCBIfam" id="NF007980">
    <property type="entry name" value="PRK10707.1"/>
    <property type="match status" value="1"/>
</dbReference>
<dbReference type="Gene3D" id="3.90.79.10">
    <property type="entry name" value="Nucleoside Triphosphate Pyrophosphohydrolase"/>
    <property type="match status" value="1"/>
</dbReference>
<comment type="cofactor">
    <cofactor evidence="1">
        <name>Mn(2+)</name>
        <dbReference type="ChEBI" id="CHEBI:29035"/>
    </cofactor>
</comment>
<dbReference type="EMBL" id="JALPRY010000001">
    <property type="protein sequence ID" value="MCK8778438.1"/>
    <property type="molecule type" value="Genomic_DNA"/>
</dbReference>
<name>A0ABT0IKR1_9HYPH</name>
<gene>
    <name evidence="9" type="ORF">M0654_00440</name>
</gene>
<dbReference type="Pfam" id="PF00293">
    <property type="entry name" value="NUDIX"/>
    <property type="match status" value="1"/>
</dbReference>
<dbReference type="Proteomes" id="UP001202827">
    <property type="component" value="Unassembled WGS sequence"/>
</dbReference>
<dbReference type="RefSeq" id="WP_248681360.1">
    <property type="nucleotide sequence ID" value="NZ_JALPRY010000001.1"/>
</dbReference>
<sequence length="217" mass="24279">MTLHDQTRGHPLFSAPEFRRRALNQNGGPVAKASREHGDHLLNPTLVDIAVGLRLKDAAVLVPVVDDGDEAKVILTQRTSNLRKHSGQIAFPGGGIDPEDHSPEVAAVREAQEEIGLDPAYVETLSRLPDYYAATGFRITPVLSVVKRGFELKLNPTEVAAVFEVPLSFLMDEANHQRGSRTWDGTERHFYMMPYGEWHIWGITAGIIRTLYERLYR</sequence>
<accession>A0ABT0IKR1</accession>
<protein>
    <submittedName>
        <fullName evidence="9">CoA pyrophosphatase</fullName>
    </submittedName>
</protein>
<dbReference type="PROSITE" id="PS51462">
    <property type="entry name" value="NUDIX"/>
    <property type="match status" value="1"/>
</dbReference>
<comment type="cofactor">
    <cofactor evidence="2">
        <name>Mg(2+)</name>
        <dbReference type="ChEBI" id="CHEBI:18420"/>
    </cofactor>
</comment>
<evidence type="ECO:0000256" key="2">
    <source>
        <dbReference type="ARBA" id="ARBA00001946"/>
    </source>
</evidence>
<keyword evidence="4" id="KW-0378">Hydrolase</keyword>
<keyword evidence="5" id="KW-0460">Magnesium</keyword>
<feature type="region of interest" description="Disordered" evidence="7">
    <location>
        <begin position="1"/>
        <end position="20"/>
    </location>
</feature>
<proteinExistence type="predicted"/>
<dbReference type="PANTHER" id="PTHR12992">
    <property type="entry name" value="NUDIX HYDROLASE"/>
    <property type="match status" value="1"/>
</dbReference>
<keyword evidence="3" id="KW-0479">Metal-binding</keyword>
<evidence type="ECO:0000259" key="8">
    <source>
        <dbReference type="PROSITE" id="PS51462"/>
    </source>
</evidence>
<reference evidence="9 10" key="1">
    <citation type="submission" date="2022-04" db="EMBL/GenBank/DDBJ databases">
        <title>Rhizobium coralii sp. nov., isolated from coral Turbinaria peltata.</title>
        <authorList>
            <person name="Sun H."/>
        </authorList>
    </citation>
    <scope>NUCLEOTIDE SEQUENCE [LARGE SCALE GENOMIC DNA]</scope>
    <source>
        <strain evidence="9 10">NTR19</strain>
    </source>
</reference>
<organism evidence="9 10">
    <name type="scientific">Neorhizobium turbinariae</name>
    <dbReference type="NCBI Taxonomy" id="2937795"/>
    <lineage>
        <taxon>Bacteria</taxon>
        <taxon>Pseudomonadati</taxon>
        <taxon>Pseudomonadota</taxon>
        <taxon>Alphaproteobacteria</taxon>
        <taxon>Hyphomicrobiales</taxon>
        <taxon>Rhizobiaceae</taxon>
        <taxon>Rhizobium/Agrobacterium group</taxon>
        <taxon>Neorhizobium</taxon>
    </lineage>
</organism>
<keyword evidence="10" id="KW-1185">Reference proteome</keyword>